<reference evidence="1" key="1">
    <citation type="submission" date="2023-11" db="EMBL/GenBank/DDBJ databases">
        <authorList>
            <person name="Poullet M."/>
        </authorList>
    </citation>
    <scope>NUCLEOTIDE SEQUENCE</scope>
    <source>
        <strain evidence="1">E1834</strain>
    </source>
</reference>
<sequence>MLFVFITRIMQVVVQSVFILLSRRLRALSPKTRREKPGKQFVTFLLISNVSLFFFHTLEGMKSVFGDTIATRRARPYAKLIGILHNFFIYVCLAEIWKYSYNNKNNTFEDKNKFKYFSELKKNSNSDISDVNISIKSSSPSTSSSFSSSVLSSILN</sequence>
<comment type="caution">
    <text evidence="1">The sequence shown here is derived from an EMBL/GenBank/DDBJ whole genome shotgun (WGS) entry which is preliminary data.</text>
</comment>
<dbReference type="Proteomes" id="UP001497535">
    <property type="component" value="Unassembled WGS sequence"/>
</dbReference>
<keyword evidence="2" id="KW-1185">Reference proteome</keyword>
<proteinExistence type="predicted"/>
<accession>A0ACB0XTG2</accession>
<evidence type="ECO:0000313" key="1">
    <source>
        <dbReference type="EMBL" id="CAK5016470.1"/>
    </source>
</evidence>
<gene>
    <name evidence="1" type="ORF">MENTE1834_LOCUS3321</name>
</gene>
<dbReference type="EMBL" id="CAVMJV010000002">
    <property type="protein sequence ID" value="CAK5016470.1"/>
    <property type="molecule type" value="Genomic_DNA"/>
</dbReference>
<name>A0ACB0XTG2_MELEN</name>
<evidence type="ECO:0000313" key="2">
    <source>
        <dbReference type="Proteomes" id="UP001497535"/>
    </source>
</evidence>
<organism evidence="1 2">
    <name type="scientific">Meloidogyne enterolobii</name>
    <name type="common">Root-knot nematode worm</name>
    <name type="synonym">Meloidogyne mayaguensis</name>
    <dbReference type="NCBI Taxonomy" id="390850"/>
    <lineage>
        <taxon>Eukaryota</taxon>
        <taxon>Metazoa</taxon>
        <taxon>Ecdysozoa</taxon>
        <taxon>Nematoda</taxon>
        <taxon>Chromadorea</taxon>
        <taxon>Rhabditida</taxon>
        <taxon>Tylenchina</taxon>
        <taxon>Tylenchomorpha</taxon>
        <taxon>Tylenchoidea</taxon>
        <taxon>Meloidogynidae</taxon>
        <taxon>Meloidogyninae</taxon>
        <taxon>Meloidogyne</taxon>
    </lineage>
</organism>
<protein>
    <submittedName>
        <fullName evidence="1">Uncharacterized protein</fullName>
    </submittedName>
</protein>